<dbReference type="CDD" id="cd01837">
    <property type="entry name" value="SGNH_plant_lipase_like"/>
    <property type="match status" value="1"/>
</dbReference>
<keyword evidence="2" id="KW-0378">Hydrolase</keyword>
<keyword evidence="4" id="KW-0732">Signal</keyword>
<organism evidence="5 6">
    <name type="scientific">Eragrostis curvula</name>
    <name type="common">weeping love grass</name>
    <dbReference type="NCBI Taxonomy" id="38414"/>
    <lineage>
        <taxon>Eukaryota</taxon>
        <taxon>Viridiplantae</taxon>
        <taxon>Streptophyta</taxon>
        <taxon>Embryophyta</taxon>
        <taxon>Tracheophyta</taxon>
        <taxon>Spermatophyta</taxon>
        <taxon>Magnoliopsida</taxon>
        <taxon>Liliopsida</taxon>
        <taxon>Poales</taxon>
        <taxon>Poaceae</taxon>
        <taxon>PACMAD clade</taxon>
        <taxon>Chloridoideae</taxon>
        <taxon>Eragrostideae</taxon>
        <taxon>Eragrostidinae</taxon>
        <taxon>Eragrostis</taxon>
    </lineage>
</organism>
<dbReference type="InterPro" id="IPR001087">
    <property type="entry name" value="GDSL"/>
</dbReference>
<reference evidence="5 6" key="1">
    <citation type="journal article" date="2019" name="Sci. Rep.">
        <title>A high-quality genome of Eragrostis curvula grass provides insights into Poaceae evolution and supports new strategies to enhance forage quality.</title>
        <authorList>
            <person name="Carballo J."/>
            <person name="Santos B.A.C.M."/>
            <person name="Zappacosta D."/>
            <person name="Garbus I."/>
            <person name="Selva J.P."/>
            <person name="Gallo C.A."/>
            <person name="Diaz A."/>
            <person name="Albertini E."/>
            <person name="Caccamo M."/>
            <person name="Echenique V."/>
        </authorList>
    </citation>
    <scope>NUCLEOTIDE SEQUENCE [LARGE SCALE GENOMIC DNA]</scope>
    <source>
        <strain evidence="6">cv. Victoria</strain>
        <tissue evidence="5">Leaf</tissue>
    </source>
</reference>
<keyword evidence="3" id="KW-0443">Lipid metabolism</keyword>
<evidence type="ECO:0000256" key="4">
    <source>
        <dbReference type="SAM" id="SignalP"/>
    </source>
</evidence>
<dbReference type="EMBL" id="RWGY01000045">
    <property type="protein sequence ID" value="TVU07095.1"/>
    <property type="molecule type" value="Genomic_DNA"/>
</dbReference>
<dbReference type="InterPro" id="IPR035669">
    <property type="entry name" value="SGNH_plant_lipase-like"/>
</dbReference>
<sequence>MKDSTASMVICIVISFLVFVSPASSRARQQVPPAIFMFGDGALDVGNNNYLESRMWRDPIRANHSYYGIDFLNSEATGRFSNGYNIADFIAMAMGFEMSPPAYLSPSPIKDFTGVNYASEGAGIWNITNEYGVTIHLLEQVDNFANTTVQLMSELGKHELRKLLSKSLFVVSIGTIDLLRIFTFVSYGRESKEDGHADVQNLIATYEVAITAMYNMGARKFGIINIPPIGCTPGGMQMFHPRPGGCDESLNKFATEFNNGLEPLMARLTSKFDGLRYSIADFYGFSNATFMNPSAAGFVNTDLSCCNRPCHAIYERYVGPPCQNRTQYWMWDDFHTTEQAAKVASTAFYDGLLQFTTPVNFKKLVQ</sequence>
<evidence type="ECO:0008006" key="7">
    <source>
        <dbReference type="Google" id="ProtNLM"/>
    </source>
</evidence>
<comment type="similarity">
    <text evidence="1">Belongs to the 'GDSL' lipolytic enzyme family.</text>
</comment>
<proteinExistence type="inferred from homology"/>
<accession>A0A5J9T6X0</accession>
<dbReference type="Pfam" id="PF00657">
    <property type="entry name" value="Lipase_GDSL"/>
    <property type="match status" value="1"/>
</dbReference>
<evidence type="ECO:0000256" key="1">
    <source>
        <dbReference type="ARBA" id="ARBA00008668"/>
    </source>
</evidence>
<dbReference type="GO" id="GO:0016042">
    <property type="term" value="P:lipid catabolic process"/>
    <property type="evidence" value="ECO:0007669"/>
    <property type="project" value="UniProtKB-KW"/>
</dbReference>
<keyword evidence="3" id="KW-0442">Lipid degradation</keyword>
<dbReference type="PANTHER" id="PTHR45648:SF104">
    <property type="entry name" value="OS02G0292600 PROTEIN"/>
    <property type="match status" value="1"/>
</dbReference>
<dbReference type="Gene3D" id="3.40.50.1110">
    <property type="entry name" value="SGNH hydrolase"/>
    <property type="match status" value="1"/>
</dbReference>
<dbReference type="InterPro" id="IPR051058">
    <property type="entry name" value="GDSL_Est/Lipase"/>
</dbReference>
<evidence type="ECO:0000256" key="3">
    <source>
        <dbReference type="ARBA" id="ARBA00022963"/>
    </source>
</evidence>
<evidence type="ECO:0000313" key="6">
    <source>
        <dbReference type="Proteomes" id="UP000324897"/>
    </source>
</evidence>
<dbReference type="OrthoDB" id="1600564at2759"/>
<feature type="non-terminal residue" evidence="5">
    <location>
        <position position="366"/>
    </location>
</feature>
<dbReference type="SUPFAM" id="SSF52266">
    <property type="entry name" value="SGNH hydrolase"/>
    <property type="match status" value="1"/>
</dbReference>
<dbReference type="GO" id="GO:0016788">
    <property type="term" value="F:hydrolase activity, acting on ester bonds"/>
    <property type="evidence" value="ECO:0007669"/>
    <property type="project" value="InterPro"/>
</dbReference>
<feature type="signal peptide" evidence="4">
    <location>
        <begin position="1"/>
        <end position="25"/>
    </location>
</feature>
<dbReference type="Gramene" id="TVU07095">
    <property type="protein sequence ID" value="TVU07095"/>
    <property type="gene ID" value="EJB05_47135"/>
</dbReference>
<evidence type="ECO:0000313" key="5">
    <source>
        <dbReference type="EMBL" id="TVU07095.1"/>
    </source>
</evidence>
<name>A0A5J9T6X0_9POAL</name>
<feature type="chain" id="PRO_5023934035" description="GDSL esterase/lipase" evidence="4">
    <location>
        <begin position="26"/>
        <end position="366"/>
    </location>
</feature>
<evidence type="ECO:0000256" key="2">
    <source>
        <dbReference type="ARBA" id="ARBA00022801"/>
    </source>
</evidence>
<gene>
    <name evidence="5" type="ORF">EJB05_47135</name>
</gene>
<dbReference type="AlphaFoldDB" id="A0A5J9T6X0"/>
<dbReference type="PANTHER" id="PTHR45648">
    <property type="entry name" value="GDSL LIPASE/ACYLHYDROLASE FAMILY PROTEIN (AFU_ORTHOLOGUE AFUA_4G14700)"/>
    <property type="match status" value="1"/>
</dbReference>
<protein>
    <recommendedName>
        <fullName evidence="7">GDSL esterase/lipase</fullName>
    </recommendedName>
</protein>
<keyword evidence="6" id="KW-1185">Reference proteome</keyword>
<comment type="caution">
    <text evidence="5">The sequence shown here is derived from an EMBL/GenBank/DDBJ whole genome shotgun (WGS) entry which is preliminary data.</text>
</comment>
<dbReference type="InterPro" id="IPR036514">
    <property type="entry name" value="SGNH_hydro_sf"/>
</dbReference>
<dbReference type="Proteomes" id="UP000324897">
    <property type="component" value="Unassembled WGS sequence"/>
</dbReference>